<keyword evidence="4" id="KW-0233">DNA recombination</keyword>
<dbReference type="GO" id="GO:0015074">
    <property type="term" value="P:DNA integration"/>
    <property type="evidence" value="ECO:0007669"/>
    <property type="project" value="UniProtKB-KW"/>
</dbReference>
<dbReference type="KEGG" id="bsol:FSW04_05055"/>
<evidence type="ECO:0000313" key="10">
    <source>
        <dbReference type="Proteomes" id="UP000321805"/>
    </source>
</evidence>
<organism evidence="9 10">
    <name type="scientific">Baekduia soli</name>
    <dbReference type="NCBI Taxonomy" id="496014"/>
    <lineage>
        <taxon>Bacteria</taxon>
        <taxon>Bacillati</taxon>
        <taxon>Actinomycetota</taxon>
        <taxon>Thermoleophilia</taxon>
        <taxon>Solirubrobacterales</taxon>
        <taxon>Baekduiaceae</taxon>
        <taxon>Baekduia</taxon>
    </lineage>
</organism>
<dbReference type="InterPro" id="IPR050808">
    <property type="entry name" value="Phage_Integrase"/>
</dbReference>
<evidence type="ECO:0000259" key="7">
    <source>
        <dbReference type="PROSITE" id="PS51898"/>
    </source>
</evidence>
<dbReference type="InterPro" id="IPR010998">
    <property type="entry name" value="Integrase_recombinase_N"/>
</dbReference>
<feature type="region of interest" description="Disordered" evidence="6">
    <location>
        <begin position="392"/>
        <end position="431"/>
    </location>
</feature>
<evidence type="ECO:0000256" key="2">
    <source>
        <dbReference type="ARBA" id="ARBA00022908"/>
    </source>
</evidence>
<feature type="compositionally biased region" description="Polar residues" evidence="6">
    <location>
        <begin position="411"/>
        <end position="431"/>
    </location>
</feature>
<dbReference type="PROSITE" id="PS51900">
    <property type="entry name" value="CB"/>
    <property type="match status" value="1"/>
</dbReference>
<dbReference type="InterPro" id="IPR013762">
    <property type="entry name" value="Integrase-like_cat_sf"/>
</dbReference>
<dbReference type="PANTHER" id="PTHR30629:SF6">
    <property type="entry name" value="PROPHAGE INTEGRASE INTA-RELATED"/>
    <property type="match status" value="1"/>
</dbReference>
<gene>
    <name evidence="9" type="ORF">FSW04_05055</name>
</gene>
<dbReference type="GO" id="GO:0006310">
    <property type="term" value="P:DNA recombination"/>
    <property type="evidence" value="ECO:0007669"/>
    <property type="project" value="UniProtKB-KW"/>
</dbReference>
<dbReference type="Gene3D" id="1.10.150.130">
    <property type="match status" value="1"/>
</dbReference>
<dbReference type="AlphaFoldDB" id="A0A5B8U1Z6"/>
<keyword evidence="3 5" id="KW-0238">DNA-binding</keyword>
<dbReference type="Gene3D" id="1.10.443.10">
    <property type="entry name" value="Intergrase catalytic core"/>
    <property type="match status" value="1"/>
</dbReference>
<dbReference type="Proteomes" id="UP000321805">
    <property type="component" value="Chromosome"/>
</dbReference>
<dbReference type="Pfam" id="PF00589">
    <property type="entry name" value="Phage_integrase"/>
    <property type="match status" value="1"/>
</dbReference>
<name>A0A5B8U1Z6_9ACTN</name>
<comment type="similarity">
    <text evidence="1">Belongs to the 'phage' integrase family.</text>
</comment>
<dbReference type="PROSITE" id="PS51898">
    <property type="entry name" value="TYR_RECOMBINASE"/>
    <property type="match status" value="1"/>
</dbReference>
<accession>A0A5B8U1Z6</accession>
<dbReference type="InterPro" id="IPR044068">
    <property type="entry name" value="CB"/>
</dbReference>
<evidence type="ECO:0000256" key="3">
    <source>
        <dbReference type="ARBA" id="ARBA00023125"/>
    </source>
</evidence>
<dbReference type="CDD" id="cd00397">
    <property type="entry name" value="DNA_BRE_C"/>
    <property type="match status" value="1"/>
</dbReference>
<proteinExistence type="inferred from homology"/>
<evidence type="ECO:0000256" key="1">
    <source>
        <dbReference type="ARBA" id="ARBA00008857"/>
    </source>
</evidence>
<sequence length="431" mass="48597">MPRPATGAIESHHWRDHTTVTWRLRVRAYGRRWCIDLGTNHEGWNEERAQVELDQVQAQIARGTWQPPSKDDVAVAAPDPESETVHVTASRWWQRHRGELRPNTRADYQWRLAHLLAILKDTPTSELDARRVDELRDALVARGLSARSVNMVLGLLAQILDDAVDYGLLGSNPARGRRRRMKVKPAARSFLEPDMIVDLLDVAGEWENELRPHQRYGRRALLAWLCLSGPRISEAVLADRGELDLASGRWRIPAAKTDAGRRDIDLTAFVADELRAHAASRDLDPAGPMFPTRTGGRLNDHNLRARLFPEVVSRANERRAKAGKLLLPERVTPHTLRRTFASLCFFAGRDPRFVMSQLGHADARLTLAVYAQTLERRRVDHELVWALMRFMDEPEQPPNGPTGQRAPEGFGTTNDTTPSDPVSDTSATLDP</sequence>
<dbReference type="InterPro" id="IPR011010">
    <property type="entry name" value="DNA_brk_join_enz"/>
</dbReference>
<keyword evidence="2" id="KW-0229">DNA integration</keyword>
<evidence type="ECO:0000256" key="4">
    <source>
        <dbReference type="ARBA" id="ARBA00023172"/>
    </source>
</evidence>
<keyword evidence="10" id="KW-1185">Reference proteome</keyword>
<reference evidence="9 10" key="1">
    <citation type="journal article" date="2018" name="J. Microbiol.">
        <title>Baekduia soli gen. nov., sp. nov., a novel bacterium isolated from the soil of Baekdu Mountain and proposal of a novel family name, Baekduiaceae fam. nov.</title>
        <authorList>
            <person name="An D.S."/>
            <person name="Siddiqi M.Z."/>
            <person name="Kim K.H."/>
            <person name="Yu H.S."/>
            <person name="Im W.T."/>
        </authorList>
    </citation>
    <scope>NUCLEOTIDE SEQUENCE [LARGE SCALE GENOMIC DNA]</scope>
    <source>
        <strain evidence="9 10">BR7-21</strain>
    </source>
</reference>
<dbReference type="InterPro" id="IPR002104">
    <property type="entry name" value="Integrase_catalytic"/>
</dbReference>
<dbReference type="SUPFAM" id="SSF56349">
    <property type="entry name" value="DNA breaking-rejoining enzymes"/>
    <property type="match status" value="1"/>
</dbReference>
<dbReference type="RefSeq" id="WP_146916913.1">
    <property type="nucleotide sequence ID" value="NZ_CP042430.1"/>
</dbReference>
<dbReference type="PANTHER" id="PTHR30629">
    <property type="entry name" value="PROPHAGE INTEGRASE"/>
    <property type="match status" value="1"/>
</dbReference>
<feature type="domain" description="Core-binding (CB)" evidence="8">
    <location>
        <begin position="83"/>
        <end position="164"/>
    </location>
</feature>
<feature type="domain" description="Tyr recombinase" evidence="7">
    <location>
        <begin position="186"/>
        <end position="383"/>
    </location>
</feature>
<evidence type="ECO:0000256" key="6">
    <source>
        <dbReference type="SAM" id="MobiDB-lite"/>
    </source>
</evidence>
<evidence type="ECO:0000259" key="8">
    <source>
        <dbReference type="PROSITE" id="PS51900"/>
    </source>
</evidence>
<dbReference type="EMBL" id="CP042430">
    <property type="protein sequence ID" value="QEC47017.1"/>
    <property type="molecule type" value="Genomic_DNA"/>
</dbReference>
<evidence type="ECO:0000313" key="9">
    <source>
        <dbReference type="EMBL" id="QEC47017.1"/>
    </source>
</evidence>
<protein>
    <submittedName>
        <fullName evidence="9">Tyrosine-type recombinase/integrase</fullName>
    </submittedName>
</protein>
<dbReference type="OrthoDB" id="4529782at2"/>
<dbReference type="GO" id="GO:0003677">
    <property type="term" value="F:DNA binding"/>
    <property type="evidence" value="ECO:0007669"/>
    <property type="project" value="UniProtKB-UniRule"/>
</dbReference>
<evidence type="ECO:0000256" key="5">
    <source>
        <dbReference type="PROSITE-ProRule" id="PRU01248"/>
    </source>
</evidence>